<keyword evidence="1" id="KW-0472">Membrane</keyword>
<evidence type="ECO:0000313" key="2">
    <source>
        <dbReference type="EMBL" id="UYM15716.1"/>
    </source>
</evidence>
<accession>A0ABY6GUG0</accession>
<keyword evidence="1" id="KW-0812">Transmembrane</keyword>
<dbReference type="RefSeq" id="WP_262597879.1">
    <property type="nucleotide sequence ID" value="NZ_CP103300.1"/>
</dbReference>
<feature type="transmembrane region" description="Helical" evidence="1">
    <location>
        <begin position="401"/>
        <end position="422"/>
    </location>
</feature>
<feature type="transmembrane region" description="Helical" evidence="1">
    <location>
        <begin position="309"/>
        <end position="327"/>
    </location>
</feature>
<gene>
    <name evidence="2" type="ORF">NX720_23280</name>
</gene>
<feature type="transmembrane region" description="Helical" evidence="1">
    <location>
        <begin position="254"/>
        <end position="272"/>
    </location>
</feature>
<proteinExistence type="predicted"/>
<dbReference type="Proteomes" id="UP001163255">
    <property type="component" value="Chromosome"/>
</dbReference>
<feature type="transmembrane region" description="Helical" evidence="1">
    <location>
        <begin position="452"/>
        <end position="470"/>
    </location>
</feature>
<feature type="transmembrane region" description="Helical" evidence="1">
    <location>
        <begin position="339"/>
        <end position="358"/>
    </location>
</feature>
<dbReference type="EMBL" id="CP103300">
    <property type="protein sequence ID" value="UYM15716.1"/>
    <property type="molecule type" value="Genomic_DNA"/>
</dbReference>
<evidence type="ECO:0000256" key="1">
    <source>
        <dbReference type="SAM" id="Phobius"/>
    </source>
</evidence>
<evidence type="ECO:0000313" key="3">
    <source>
        <dbReference type="Proteomes" id="UP001163255"/>
    </source>
</evidence>
<feature type="transmembrane region" description="Helical" evidence="1">
    <location>
        <begin position="221"/>
        <end position="242"/>
    </location>
</feature>
<keyword evidence="1" id="KW-1133">Transmembrane helix</keyword>
<protein>
    <submittedName>
        <fullName evidence="2">Uncharacterized protein</fullName>
    </submittedName>
</protein>
<keyword evidence="3" id="KW-1185">Reference proteome</keyword>
<sequence length="473" mass="54634">MDLALLNSQQKLFYRIFRSLKYGLLMLSIITLTIDSSRAESNSSQQLYIDGSEFSDDFYDCFSELRQALVLRQFDVERFYQSLSNDQLEIVKSAVDEVVQRNHACGFLQQGSDFAPENEVLNKKYFFGTVQKAVEEQKYQLVDFVEWIGNNAYSAVSFMATQYSQYSQLIHFVSGFYQYTRSYFQSFGKEQEKVKLNTESNIEDGHILNCFFAKREKKCQYAPYIGHSVSILSAIAMAYTSYNILSIRDIGVPSNLFVVGAVLATMVSEAWWGEQYTFNSLLAVQAMRSYFLISNQIRPLFNLDKIFKIMYVSNILLMVANYIDGLYLHRYWEKVFSDYFEWFVFSSSIAFASLFSYVRNIHIPESLQVFLGTDTESYLFTAALALYGTQNEDPFRHGHILFAYGALVVNSLVTTAGLNRVIPPISQLLLYSFRNLYQLKMPTPDVAEDFDAMRYFLFSIALPVFYLLNLQID</sequence>
<organism evidence="2 3">
    <name type="scientific">Endozoicomonas euniceicola</name>
    <dbReference type="NCBI Taxonomy" id="1234143"/>
    <lineage>
        <taxon>Bacteria</taxon>
        <taxon>Pseudomonadati</taxon>
        <taxon>Pseudomonadota</taxon>
        <taxon>Gammaproteobacteria</taxon>
        <taxon>Oceanospirillales</taxon>
        <taxon>Endozoicomonadaceae</taxon>
        <taxon>Endozoicomonas</taxon>
    </lineage>
</organism>
<name>A0ABY6GUG0_9GAMM</name>
<reference evidence="2" key="1">
    <citation type="submission" date="2022-10" db="EMBL/GenBank/DDBJ databases">
        <title>Completed Genome Sequence of two octocoral isolated bacterium, Endozoicomonas euniceicola EF212T and Endozoicomonas gorgoniicola PS125T.</title>
        <authorList>
            <person name="Chiou Y.-J."/>
            <person name="Chen Y.-H."/>
        </authorList>
    </citation>
    <scope>NUCLEOTIDE SEQUENCE</scope>
    <source>
        <strain evidence="2">EF212</strain>
    </source>
</reference>